<comment type="pathway">
    <text evidence="2">Protein modification; protein ubiquitination.</text>
</comment>
<dbReference type="CDD" id="cd16571">
    <property type="entry name" value="RING-HC_SIAHs"/>
    <property type="match status" value="1"/>
</dbReference>
<dbReference type="UniPathway" id="UPA00143"/>
<reference evidence="14" key="1">
    <citation type="submission" date="2014-11" db="EMBL/GenBank/DDBJ databases">
        <authorList>
            <person name="Otto D Thomas"/>
            <person name="Naeem Raeece"/>
        </authorList>
    </citation>
    <scope>NUCLEOTIDE SEQUENCE</scope>
</reference>
<dbReference type="GO" id="GO:0006511">
    <property type="term" value="P:ubiquitin-dependent protein catabolic process"/>
    <property type="evidence" value="ECO:0007669"/>
    <property type="project" value="InterPro"/>
</dbReference>
<dbReference type="Pfam" id="PF21362">
    <property type="entry name" value="Sina_RING"/>
    <property type="match status" value="1"/>
</dbReference>
<dbReference type="EC" id="2.3.2.27" evidence="4"/>
<dbReference type="PANTHER" id="PTHR10315:SF117">
    <property type="entry name" value="RING-TYPE E3 UBIQUITIN TRANSFERASE"/>
    <property type="match status" value="1"/>
</dbReference>
<evidence type="ECO:0000259" key="13">
    <source>
        <dbReference type="PROSITE" id="PS51081"/>
    </source>
</evidence>
<evidence type="ECO:0000256" key="3">
    <source>
        <dbReference type="ARBA" id="ARBA00009119"/>
    </source>
</evidence>
<dbReference type="InterPro" id="IPR052088">
    <property type="entry name" value="E3_ubiquitin-ligase_SINA"/>
</dbReference>
<evidence type="ECO:0000256" key="5">
    <source>
        <dbReference type="ARBA" id="ARBA00022679"/>
    </source>
</evidence>
<dbReference type="InterPro" id="IPR013010">
    <property type="entry name" value="Znf_SIAH"/>
</dbReference>
<evidence type="ECO:0000256" key="11">
    <source>
        <dbReference type="SAM" id="MobiDB-lite"/>
    </source>
</evidence>
<dbReference type="FunFam" id="3.30.40.10:FF:000041">
    <property type="entry name" value="E3 ubiquitin-protein ligase SINAT3"/>
    <property type="match status" value="1"/>
</dbReference>
<comment type="similarity">
    <text evidence="3">Belongs to the SINA (Seven in absentia) family.</text>
</comment>
<keyword evidence="7 10" id="KW-0863">Zinc-finger</keyword>
<keyword evidence="6" id="KW-0479">Metal-binding</keyword>
<evidence type="ECO:0000256" key="8">
    <source>
        <dbReference type="ARBA" id="ARBA00022786"/>
    </source>
</evidence>
<dbReference type="InterPro" id="IPR049548">
    <property type="entry name" value="Sina-like_RING"/>
</dbReference>
<evidence type="ECO:0000256" key="6">
    <source>
        <dbReference type="ARBA" id="ARBA00022723"/>
    </source>
</evidence>
<feature type="region of interest" description="Disordered" evidence="11">
    <location>
        <begin position="1"/>
        <end position="27"/>
    </location>
</feature>
<dbReference type="VEuPathDB" id="CryptoDB:Cvel_8091"/>
<dbReference type="InterPro" id="IPR001841">
    <property type="entry name" value="Znf_RING"/>
</dbReference>
<dbReference type="Gene3D" id="2.60.210.10">
    <property type="entry name" value="Apoptosis, Tumor Necrosis Factor Receptor Associated Protein 2, Chain A"/>
    <property type="match status" value="1"/>
</dbReference>
<proteinExistence type="inferred from homology"/>
<dbReference type="PROSITE" id="PS50089">
    <property type="entry name" value="ZF_RING_2"/>
    <property type="match status" value="1"/>
</dbReference>
<dbReference type="AlphaFoldDB" id="A0A0G4HRI7"/>
<evidence type="ECO:0000256" key="10">
    <source>
        <dbReference type="PROSITE-ProRule" id="PRU00455"/>
    </source>
</evidence>
<organism evidence="14">
    <name type="scientific">Chromera velia CCMP2878</name>
    <dbReference type="NCBI Taxonomy" id="1169474"/>
    <lineage>
        <taxon>Eukaryota</taxon>
        <taxon>Sar</taxon>
        <taxon>Alveolata</taxon>
        <taxon>Colpodellida</taxon>
        <taxon>Chromeraceae</taxon>
        <taxon>Chromera</taxon>
    </lineage>
</organism>
<dbReference type="InterPro" id="IPR008974">
    <property type="entry name" value="TRAF-like"/>
</dbReference>
<evidence type="ECO:0000256" key="9">
    <source>
        <dbReference type="ARBA" id="ARBA00022833"/>
    </source>
</evidence>
<evidence type="ECO:0000256" key="2">
    <source>
        <dbReference type="ARBA" id="ARBA00004906"/>
    </source>
</evidence>
<keyword evidence="5" id="KW-0808">Transferase</keyword>
<keyword evidence="9" id="KW-0862">Zinc</keyword>
<protein>
    <recommendedName>
        <fullName evidence="4">RING-type E3 ubiquitin transferase</fullName>
        <ecNumber evidence="4">2.3.2.27</ecNumber>
    </recommendedName>
</protein>
<dbReference type="GO" id="GO:0005737">
    <property type="term" value="C:cytoplasm"/>
    <property type="evidence" value="ECO:0007669"/>
    <property type="project" value="InterPro"/>
</dbReference>
<comment type="catalytic activity">
    <reaction evidence="1">
        <text>S-ubiquitinyl-[E2 ubiquitin-conjugating enzyme]-L-cysteine + [acceptor protein]-L-lysine = [E2 ubiquitin-conjugating enzyme]-L-cysteine + N(6)-ubiquitinyl-[acceptor protein]-L-lysine.</text>
        <dbReference type="EC" id="2.3.2.27"/>
    </reaction>
</comment>
<dbReference type="PANTHER" id="PTHR10315">
    <property type="entry name" value="E3 UBIQUITIN PROTEIN LIGASE SIAH"/>
    <property type="match status" value="1"/>
</dbReference>
<dbReference type="GO" id="GO:0008270">
    <property type="term" value="F:zinc ion binding"/>
    <property type="evidence" value="ECO:0007669"/>
    <property type="project" value="UniProtKB-KW"/>
</dbReference>
<dbReference type="PROSITE" id="PS51081">
    <property type="entry name" value="ZF_SIAH"/>
    <property type="match status" value="1"/>
</dbReference>
<dbReference type="InterPro" id="IPR013083">
    <property type="entry name" value="Znf_RING/FYVE/PHD"/>
</dbReference>
<dbReference type="EMBL" id="CDMZ01003587">
    <property type="protein sequence ID" value="CEM46896.1"/>
    <property type="molecule type" value="Genomic_DNA"/>
</dbReference>
<evidence type="ECO:0000256" key="1">
    <source>
        <dbReference type="ARBA" id="ARBA00000900"/>
    </source>
</evidence>
<dbReference type="Pfam" id="PF03145">
    <property type="entry name" value="Sina_TRAF"/>
    <property type="match status" value="1"/>
</dbReference>
<dbReference type="SUPFAM" id="SSF49599">
    <property type="entry name" value="TRAF domain-like"/>
    <property type="match status" value="1"/>
</dbReference>
<evidence type="ECO:0000259" key="12">
    <source>
        <dbReference type="PROSITE" id="PS50089"/>
    </source>
</evidence>
<sequence>MSAVKKGGSGDMSGVVSEPLTRSTTGQPSVGGLAMAHTLELLECSVCCEAMIPPIFQCKEGHTLCSECKNRVKQCPACRCDTIDIRCRALEKVAEGLDEIPCKFAQYGCRQNIKYTLKKEHEGKCAFRPFPCLHVQNGCSFEGSSAELVQHLVSEHNYTQTESSKISFTCKKENGTVYPGEDAEQWVWQRSIHSCFDKHFVLRVHRKVDCDPQFYVSVAVLHSRHHSNRYSISTSGNHRKYTFEGPVWSIRKGFKEIERVRDCLILPENIALFLSGGKGSENDLAIINLSITGEILPP</sequence>
<feature type="domain" description="SIAH-type" evidence="13">
    <location>
        <begin position="97"/>
        <end position="157"/>
    </location>
</feature>
<evidence type="ECO:0000256" key="4">
    <source>
        <dbReference type="ARBA" id="ARBA00012483"/>
    </source>
</evidence>
<dbReference type="GO" id="GO:0061630">
    <property type="term" value="F:ubiquitin protein ligase activity"/>
    <property type="evidence" value="ECO:0007669"/>
    <property type="project" value="UniProtKB-EC"/>
</dbReference>
<evidence type="ECO:0000313" key="14">
    <source>
        <dbReference type="EMBL" id="CEM46896.1"/>
    </source>
</evidence>
<dbReference type="GO" id="GO:0016567">
    <property type="term" value="P:protein ubiquitination"/>
    <property type="evidence" value="ECO:0007669"/>
    <property type="project" value="UniProtKB-UniPathway"/>
</dbReference>
<name>A0A0G4HRI7_9ALVE</name>
<dbReference type="InterPro" id="IPR018121">
    <property type="entry name" value="7-in-absentia-prot_TRAF-dom"/>
</dbReference>
<dbReference type="Pfam" id="PF21361">
    <property type="entry name" value="Sina_ZnF"/>
    <property type="match status" value="1"/>
</dbReference>
<keyword evidence="8" id="KW-0833">Ubl conjugation pathway</keyword>
<gene>
    <name evidence="14" type="ORF">Cvel_8091</name>
</gene>
<feature type="domain" description="RING-type" evidence="12">
    <location>
        <begin position="44"/>
        <end position="79"/>
    </location>
</feature>
<dbReference type="Gene3D" id="3.30.40.10">
    <property type="entry name" value="Zinc/RING finger domain, C3HC4 (zinc finger)"/>
    <property type="match status" value="2"/>
</dbReference>
<accession>A0A0G4HRI7</accession>
<evidence type="ECO:0000256" key="7">
    <source>
        <dbReference type="ARBA" id="ARBA00022771"/>
    </source>
</evidence>